<evidence type="ECO:0000313" key="4">
    <source>
        <dbReference type="Proteomes" id="UP000030706"/>
    </source>
</evidence>
<dbReference type="RefSeq" id="XP_029754770.1">
    <property type="nucleotide sequence ID" value="XM_029906600.1"/>
</dbReference>
<reference evidence="3 4" key="1">
    <citation type="journal article" date="2014" name="BMC Genomics">
        <title>Genome sequencing of four Aureobasidium pullulans varieties: biotechnological potential, stress tolerance, and description of new species.</title>
        <authorList>
            <person name="Gostin Ar C."/>
            <person name="Ohm R.A."/>
            <person name="Kogej T."/>
            <person name="Sonjak S."/>
            <person name="Turk M."/>
            <person name="Zajc J."/>
            <person name="Zalar P."/>
            <person name="Grube M."/>
            <person name="Sun H."/>
            <person name="Han J."/>
            <person name="Sharma A."/>
            <person name="Chiniquy J."/>
            <person name="Ngan C.Y."/>
            <person name="Lipzen A."/>
            <person name="Barry K."/>
            <person name="Grigoriev I.V."/>
            <person name="Gunde-Cimerman N."/>
        </authorList>
    </citation>
    <scope>NUCLEOTIDE SEQUENCE [LARGE SCALE GENOMIC DNA]</scope>
    <source>
        <strain evidence="3 4">EXF-150</strain>
    </source>
</reference>
<dbReference type="PROSITE" id="PS50048">
    <property type="entry name" value="ZN2_CY6_FUNGAL_2"/>
    <property type="match status" value="1"/>
</dbReference>
<gene>
    <name evidence="3" type="ORF">M438DRAFT_350327</name>
</gene>
<accession>A0A074WZJ4</accession>
<dbReference type="HOGENOM" id="CLU_021599_2_2_1"/>
<dbReference type="InterPro" id="IPR021858">
    <property type="entry name" value="Fun_TF"/>
</dbReference>
<dbReference type="AlphaFoldDB" id="A0A074WZJ4"/>
<proteinExistence type="predicted"/>
<dbReference type="OrthoDB" id="3525185at2759"/>
<dbReference type="InterPro" id="IPR036864">
    <property type="entry name" value="Zn2-C6_fun-type_DNA-bd_sf"/>
</dbReference>
<evidence type="ECO:0000313" key="3">
    <source>
        <dbReference type="EMBL" id="KEQ78583.1"/>
    </source>
</evidence>
<dbReference type="STRING" id="1043002.A0A074WZJ4"/>
<dbReference type="CDD" id="cd00067">
    <property type="entry name" value="GAL4"/>
    <property type="match status" value="1"/>
</dbReference>
<feature type="domain" description="Zn(2)-C6 fungal-type" evidence="2">
    <location>
        <begin position="9"/>
        <end position="39"/>
    </location>
</feature>
<dbReference type="Pfam" id="PF00172">
    <property type="entry name" value="Zn_clus"/>
    <property type="match status" value="1"/>
</dbReference>
<sequence>MQGARTTRGCVNCRQKKKGCDMKKPTCGRCLRLKMPCAFEERRYVFISHGGNLSTTSSLTSSSEASLSRTSSSIILDEYFWTNYLPQEDPTLDGSIGGILSAPWIPTIRQLANQNSDVRYAIQACALAGLGWMSEDQTLIIRSGAYYAQALKQTNVALQDSASACDDSVLACCRLLSLFEMLRRIASPGNSNRDQVLDWRTHVNGTCRLVQLRGRQKHVSGHGVELYDGVRLTAIIQGLVRRQPNAFTKLAWKLPQRNMRDELFELINPVPQLLHDFDVLHKFEIGIETVSASRQHIVLGLALLRQSVEICYAMREWEVKVLSLCEKKKFSDVRAYAMPTSQASQEEASLFDSCRSYGHGFFAICTQYWTMCNILYGSLRTFHLQLQAFMDIWTPGDKMPVLPEWIGPEMPAVYIAQVASHFFKPGMGLWAAHAAVFPVSTALCHFARTGRRDSPAVSTMVDAFATSKTGIIMRDFLEAIGLS</sequence>
<dbReference type="GO" id="GO:0000981">
    <property type="term" value="F:DNA-binding transcription factor activity, RNA polymerase II-specific"/>
    <property type="evidence" value="ECO:0007669"/>
    <property type="project" value="InterPro"/>
</dbReference>
<dbReference type="PANTHER" id="PTHR38111:SF11">
    <property type="entry name" value="TRANSCRIPTION FACTOR DOMAIN-CONTAINING PROTEIN-RELATED"/>
    <property type="match status" value="1"/>
</dbReference>
<dbReference type="InterPro" id="IPR053178">
    <property type="entry name" value="Osmoadaptation_assoc"/>
</dbReference>
<organism evidence="3 4">
    <name type="scientific">Aureobasidium pullulans EXF-150</name>
    <dbReference type="NCBI Taxonomy" id="1043002"/>
    <lineage>
        <taxon>Eukaryota</taxon>
        <taxon>Fungi</taxon>
        <taxon>Dikarya</taxon>
        <taxon>Ascomycota</taxon>
        <taxon>Pezizomycotina</taxon>
        <taxon>Dothideomycetes</taxon>
        <taxon>Dothideomycetidae</taxon>
        <taxon>Dothideales</taxon>
        <taxon>Saccotheciaceae</taxon>
        <taxon>Aureobasidium</taxon>
    </lineage>
</organism>
<name>A0A074WZJ4_AURPU</name>
<evidence type="ECO:0000256" key="1">
    <source>
        <dbReference type="ARBA" id="ARBA00023242"/>
    </source>
</evidence>
<dbReference type="GeneID" id="40748906"/>
<dbReference type="PROSITE" id="PS00463">
    <property type="entry name" value="ZN2_CY6_FUNGAL_1"/>
    <property type="match status" value="1"/>
</dbReference>
<protein>
    <recommendedName>
        <fullName evidence="2">Zn(2)-C6 fungal-type domain-containing protein</fullName>
    </recommendedName>
</protein>
<evidence type="ECO:0000259" key="2">
    <source>
        <dbReference type="PROSITE" id="PS50048"/>
    </source>
</evidence>
<dbReference type="InterPro" id="IPR001138">
    <property type="entry name" value="Zn2Cys6_DnaBD"/>
</dbReference>
<dbReference type="Pfam" id="PF11951">
    <property type="entry name" value="Fungal_trans_2"/>
    <property type="match status" value="1"/>
</dbReference>
<keyword evidence="1" id="KW-0539">Nucleus</keyword>
<dbReference type="EMBL" id="KL585019">
    <property type="protein sequence ID" value="KEQ78583.1"/>
    <property type="molecule type" value="Genomic_DNA"/>
</dbReference>
<dbReference type="Proteomes" id="UP000030706">
    <property type="component" value="Unassembled WGS sequence"/>
</dbReference>
<dbReference type="PANTHER" id="PTHR38111">
    <property type="entry name" value="ZN(2)-C6 FUNGAL-TYPE DOMAIN-CONTAINING PROTEIN-RELATED"/>
    <property type="match status" value="1"/>
</dbReference>
<dbReference type="GO" id="GO:0008270">
    <property type="term" value="F:zinc ion binding"/>
    <property type="evidence" value="ECO:0007669"/>
    <property type="project" value="InterPro"/>
</dbReference>
<keyword evidence="4" id="KW-1185">Reference proteome</keyword>
<dbReference type="SMART" id="SM00066">
    <property type="entry name" value="GAL4"/>
    <property type="match status" value="1"/>
</dbReference>
<dbReference type="SUPFAM" id="SSF57701">
    <property type="entry name" value="Zn2/Cys6 DNA-binding domain"/>
    <property type="match status" value="1"/>
</dbReference>
<dbReference type="Gene3D" id="4.10.240.10">
    <property type="entry name" value="Zn(2)-C6 fungal-type DNA-binding domain"/>
    <property type="match status" value="1"/>
</dbReference>